<reference evidence="3" key="1">
    <citation type="journal article" date="2019" name="Int. J. Syst. Evol. Microbiol.">
        <title>The Global Catalogue of Microorganisms (GCM) 10K type strain sequencing project: providing services to taxonomists for standard genome sequencing and annotation.</title>
        <authorList>
            <consortium name="The Broad Institute Genomics Platform"/>
            <consortium name="The Broad Institute Genome Sequencing Center for Infectious Disease"/>
            <person name="Wu L."/>
            <person name="Ma J."/>
        </authorList>
    </citation>
    <scope>NUCLEOTIDE SEQUENCE [LARGE SCALE GENOMIC DNA]</scope>
    <source>
        <strain evidence="3">JCM 19212</strain>
    </source>
</reference>
<organism evidence="2 3">
    <name type="scientific">Lysobacter panacisoli</name>
    <dbReference type="NCBI Taxonomy" id="1255263"/>
    <lineage>
        <taxon>Bacteria</taxon>
        <taxon>Pseudomonadati</taxon>
        <taxon>Pseudomonadota</taxon>
        <taxon>Gammaproteobacteria</taxon>
        <taxon>Lysobacterales</taxon>
        <taxon>Lysobacteraceae</taxon>
        <taxon>Lysobacter</taxon>
    </lineage>
</organism>
<evidence type="ECO:0000256" key="1">
    <source>
        <dbReference type="SAM" id="Phobius"/>
    </source>
</evidence>
<evidence type="ECO:0000313" key="3">
    <source>
        <dbReference type="Proteomes" id="UP001501083"/>
    </source>
</evidence>
<feature type="transmembrane region" description="Helical" evidence="1">
    <location>
        <begin position="436"/>
        <end position="458"/>
    </location>
</feature>
<dbReference type="Pfam" id="PF12412">
    <property type="entry name" value="DUF3667"/>
    <property type="match status" value="1"/>
</dbReference>
<dbReference type="EMBL" id="BAABKY010000001">
    <property type="protein sequence ID" value="GAA5068448.1"/>
    <property type="molecule type" value="Genomic_DNA"/>
</dbReference>
<name>A0ABP9L276_9GAMM</name>
<feature type="transmembrane region" description="Helical" evidence="1">
    <location>
        <begin position="86"/>
        <end position="104"/>
    </location>
</feature>
<keyword evidence="3" id="KW-1185">Reference proteome</keyword>
<feature type="transmembrane region" description="Helical" evidence="1">
    <location>
        <begin position="400"/>
        <end position="424"/>
    </location>
</feature>
<keyword evidence="1" id="KW-0812">Transmembrane</keyword>
<proteinExistence type="predicted"/>
<protein>
    <recommendedName>
        <fullName evidence="4">DUF3667 domain-containing protein</fullName>
    </recommendedName>
</protein>
<feature type="transmembrane region" description="Helical" evidence="1">
    <location>
        <begin position="364"/>
        <end position="388"/>
    </location>
</feature>
<keyword evidence="1" id="KW-1133">Transmembrane helix</keyword>
<dbReference type="InterPro" id="IPR022134">
    <property type="entry name" value="DUF3667"/>
</dbReference>
<evidence type="ECO:0000313" key="2">
    <source>
        <dbReference type="EMBL" id="GAA5068448.1"/>
    </source>
</evidence>
<gene>
    <name evidence="2" type="ORF">GCM10025759_04280</name>
</gene>
<keyword evidence="1" id="KW-0472">Membrane</keyword>
<comment type="caution">
    <text evidence="2">The sequence shown here is derived from an EMBL/GenBank/DDBJ whole genome shotgun (WGS) entry which is preliminary data.</text>
</comment>
<accession>A0ABP9L276</accession>
<dbReference type="RefSeq" id="WP_199244441.1">
    <property type="nucleotide sequence ID" value="NZ_VLNU01000001.1"/>
</dbReference>
<feature type="transmembrane region" description="Helical" evidence="1">
    <location>
        <begin position="479"/>
        <end position="499"/>
    </location>
</feature>
<sequence length="501" mass="55676">MSTSAGHAVPTHCENCGAPLQGHYCQDCGQSVVNPIRDTAHAVEEVFEAFWHLDGRIFRTLRDLLSPGRVAVNYLAGQRARYVAPLRLFVVLSVLTFFVAQLVIHVDSDSAAKPMVELEQGVSSKPQGSAKESKRFAEADTIAQVEKLRRRELDDLAEARDAIPAVLPHARKAIDVAANDVNLAADRRVDVLRIEGGLTAAQVLERQQEARAEFEHKDAETRAIPSMEKATSLADLERLRDVRLKEQQAKLVAIPQAQAAARTRQLGEIRETNQAAGCRAAQLQIAVATATEGGRHRKATEDSRIYGDIDCDGRLTLFGSEEPWDEETNPLTFSWAPSFFNRWVNKQIAHGKENLSRAQKDPSLYVRALLGAVPSALFLLVPVFALLLKIAYLGSGRLYLEHLVVALYSHAYMCLAILTLFLLIGLDGAITPHWSAFGWIAGTLETLLWLWLPVYLWLMQKRVYRNGWLLTTVRYLVIGNLYFMLLGFAAAFLALASIVRM</sequence>
<dbReference type="Proteomes" id="UP001501083">
    <property type="component" value="Unassembled WGS sequence"/>
</dbReference>
<evidence type="ECO:0008006" key="4">
    <source>
        <dbReference type="Google" id="ProtNLM"/>
    </source>
</evidence>